<comment type="caution">
    <text evidence="1">The sequence shown here is derived from an EMBL/GenBank/DDBJ whole genome shotgun (WGS) entry which is preliminary data.</text>
</comment>
<dbReference type="EMBL" id="JBEUSY010000368">
    <property type="protein sequence ID" value="KAL1236482.1"/>
    <property type="molecule type" value="Genomic_DNA"/>
</dbReference>
<gene>
    <name evidence="1" type="ORF">TSPI_09531</name>
</gene>
<reference evidence="1 2" key="1">
    <citation type="submission" date="2024-07" db="EMBL/GenBank/DDBJ databases">
        <title>Enhanced genomic and transcriptomic resources for Trichinella pseudospiralis and T. spiralis underpin the discovery of pronounced molecular differences between stages and species.</title>
        <authorList>
            <person name="Pasi K.K."/>
            <person name="La Rosa G."/>
            <person name="Gomez-Morales M.A."/>
            <person name="Tosini F."/>
            <person name="Sumanam S."/>
            <person name="Young N.D."/>
            <person name="Chang B.C."/>
            <person name="Robin G.B."/>
        </authorList>
    </citation>
    <scope>NUCLEOTIDE SEQUENCE [LARGE SCALE GENOMIC DNA]</scope>
    <source>
        <strain evidence="1">ISS534</strain>
    </source>
</reference>
<dbReference type="Proteomes" id="UP001558632">
    <property type="component" value="Unassembled WGS sequence"/>
</dbReference>
<name>A0ABR3KEJ6_TRISP</name>
<accession>A0ABR3KEJ6</accession>
<organism evidence="1 2">
    <name type="scientific">Trichinella spiralis</name>
    <name type="common">Trichina worm</name>
    <dbReference type="NCBI Taxonomy" id="6334"/>
    <lineage>
        <taxon>Eukaryota</taxon>
        <taxon>Metazoa</taxon>
        <taxon>Ecdysozoa</taxon>
        <taxon>Nematoda</taxon>
        <taxon>Enoplea</taxon>
        <taxon>Dorylaimia</taxon>
        <taxon>Trichinellida</taxon>
        <taxon>Trichinellidae</taxon>
        <taxon>Trichinella</taxon>
    </lineage>
</organism>
<protein>
    <submittedName>
        <fullName evidence="1">Vacuolar fusion protein</fullName>
    </submittedName>
</protein>
<evidence type="ECO:0000313" key="2">
    <source>
        <dbReference type="Proteomes" id="UP001558632"/>
    </source>
</evidence>
<evidence type="ECO:0000313" key="1">
    <source>
        <dbReference type="EMBL" id="KAL1236482.1"/>
    </source>
</evidence>
<keyword evidence="2" id="KW-1185">Reference proteome</keyword>
<proteinExistence type="predicted"/>
<sequence>MFRQQRSWTVVKCGMVCNETECVFSRRLPLSALCESLWTLRKTIRKLRILYSLVYCSSEVRLGGRTPQTDERWLCTGPRWSQGVPPP</sequence>